<keyword evidence="2 6" id="KW-0812">Transmembrane</keyword>
<dbReference type="Pfam" id="PF02535">
    <property type="entry name" value="Zip"/>
    <property type="match status" value="1"/>
</dbReference>
<feature type="region of interest" description="Disordered" evidence="5">
    <location>
        <begin position="178"/>
        <end position="200"/>
    </location>
</feature>
<evidence type="ECO:0000313" key="8">
    <source>
        <dbReference type="EMBL" id="KXN73612.1"/>
    </source>
</evidence>
<evidence type="ECO:0000313" key="9">
    <source>
        <dbReference type="Proteomes" id="UP000070444"/>
    </source>
</evidence>
<feature type="chain" id="PRO_5007294814" evidence="7">
    <location>
        <begin position="21"/>
        <end position="200"/>
    </location>
</feature>
<dbReference type="GO" id="GO:0046873">
    <property type="term" value="F:metal ion transmembrane transporter activity"/>
    <property type="evidence" value="ECO:0007669"/>
    <property type="project" value="InterPro"/>
</dbReference>
<dbReference type="InterPro" id="IPR003689">
    <property type="entry name" value="ZIP"/>
</dbReference>
<organism evidence="8 9">
    <name type="scientific">Conidiobolus coronatus (strain ATCC 28846 / CBS 209.66 / NRRL 28638)</name>
    <name type="common">Delacroixia coronata</name>
    <dbReference type="NCBI Taxonomy" id="796925"/>
    <lineage>
        <taxon>Eukaryota</taxon>
        <taxon>Fungi</taxon>
        <taxon>Fungi incertae sedis</taxon>
        <taxon>Zoopagomycota</taxon>
        <taxon>Entomophthoromycotina</taxon>
        <taxon>Entomophthoromycetes</taxon>
        <taxon>Entomophthorales</taxon>
        <taxon>Ancylistaceae</taxon>
        <taxon>Conidiobolus</taxon>
    </lineage>
</organism>
<keyword evidence="9" id="KW-1185">Reference proteome</keyword>
<dbReference type="GO" id="GO:0016020">
    <property type="term" value="C:membrane"/>
    <property type="evidence" value="ECO:0007669"/>
    <property type="project" value="UniProtKB-SubCell"/>
</dbReference>
<dbReference type="AlphaFoldDB" id="A0A137PF58"/>
<dbReference type="EMBL" id="KQ964434">
    <property type="protein sequence ID" value="KXN73612.1"/>
    <property type="molecule type" value="Genomic_DNA"/>
</dbReference>
<feature type="transmembrane region" description="Helical" evidence="6">
    <location>
        <begin position="135"/>
        <end position="153"/>
    </location>
</feature>
<evidence type="ECO:0000256" key="4">
    <source>
        <dbReference type="ARBA" id="ARBA00023136"/>
    </source>
</evidence>
<keyword evidence="7" id="KW-0732">Signal</keyword>
<name>A0A137PF58_CONC2</name>
<feature type="transmembrane region" description="Helical" evidence="6">
    <location>
        <begin position="92"/>
        <end position="115"/>
    </location>
</feature>
<keyword evidence="3 6" id="KW-1133">Transmembrane helix</keyword>
<feature type="compositionally biased region" description="Basic and acidic residues" evidence="5">
    <location>
        <begin position="187"/>
        <end position="200"/>
    </location>
</feature>
<comment type="subcellular location">
    <subcellularLocation>
        <location evidence="1">Membrane</location>
        <topology evidence="1">Multi-pass membrane protein</topology>
    </subcellularLocation>
</comment>
<evidence type="ECO:0000256" key="3">
    <source>
        <dbReference type="ARBA" id="ARBA00022989"/>
    </source>
</evidence>
<feature type="signal peptide" evidence="7">
    <location>
        <begin position="1"/>
        <end position="20"/>
    </location>
</feature>
<evidence type="ECO:0000256" key="6">
    <source>
        <dbReference type="SAM" id="Phobius"/>
    </source>
</evidence>
<gene>
    <name evidence="8" type="ORF">CONCODRAFT_68149</name>
</gene>
<accession>A0A137PF58</accession>
<evidence type="ECO:0000256" key="7">
    <source>
        <dbReference type="SAM" id="SignalP"/>
    </source>
</evidence>
<evidence type="ECO:0000256" key="2">
    <source>
        <dbReference type="ARBA" id="ARBA00022692"/>
    </source>
</evidence>
<evidence type="ECO:0000256" key="1">
    <source>
        <dbReference type="ARBA" id="ARBA00004141"/>
    </source>
</evidence>
<reference evidence="8 9" key="1">
    <citation type="journal article" date="2015" name="Genome Biol. Evol.">
        <title>Phylogenomic analyses indicate that early fungi evolved digesting cell walls of algal ancestors of land plants.</title>
        <authorList>
            <person name="Chang Y."/>
            <person name="Wang S."/>
            <person name="Sekimoto S."/>
            <person name="Aerts A.L."/>
            <person name="Choi C."/>
            <person name="Clum A."/>
            <person name="LaButti K.M."/>
            <person name="Lindquist E.A."/>
            <person name="Yee Ngan C."/>
            <person name="Ohm R.A."/>
            <person name="Salamov A.A."/>
            <person name="Grigoriev I.V."/>
            <person name="Spatafora J.W."/>
            <person name="Berbee M.L."/>
        </authorList>
    </citation>
    <scope>NUCLEOTIDE SEQUENCE [LARGE SCALE GENOMIC DNA]</scope>
    <source>
        <strain evidence="8 9">NRRL 28638</strain>
    </source>
</reference>
<dbReference type="Proteomes" id="UP000070444">
    <property type="component" value="Unassembled WGS sequence"/>
</dbReference>
<protein>
    <submittedName>
        <fullName evidence="8">Uncharacterized protein</fullName>
    </submittedName>
</protein>
<feature type="transmembrane region" description="Helical" evidence="6">
    <location>
        <begin position="50"/>
        <end position="71"/>
    </location>
</feature>
<proteinExistence type="predicted"/>
<evidence type="ECO:0000256" key="5">
    <source>
        <dbReference type="SAM" id="MobiDB-lite"/>
    </source>
</evidence>
<keyword evidence="4 6" id="KW-0472">Membrane</keyword>
<sequence length="200" mass="21403">MSLLNLLIFISLHSLAYVSGATVDQANSTATSQLSASAGGDNDPNFNTSLGFILVASGAVVPALGALLLYVEDLIKLFPNVSPTFTITNNPTFLSSILSFSVGVLICSIFLALIPEAIESFETSKWLQALPSPKLKKIVGCSIFAAFVIILIVKRIWFGGGGHSHGFESENQKLKESEAYGMDISDEPTRTPDSEEDPKF</sequence>